<accession>A0AAV4ISH5</accession>
<proteinExistence type="predicted"/>
<gene>
    <name evidence="2" type="ORF">ElyMa_006714400</name>
</gene>
<name>A0AAV4ISH5_9GAST</name>
<evidence type="ECO:0000256" key="1">
    <source>
        <dbReference type="SAM" id="MobiDB-lite"/>
    </source>
</evidence>
<dbReference type="Proteomes" id="UP000762676">
    <property type="component" value="Unassembled WGS sequence"/>
</dbReference>
<organism evidence="2 3">
    <name type="scientific">Elysia marginata</name>
    <dbReference type="NCBI Taxonomy" id="1093978"/>
    <lineage>
        <taxon>Eukaryota</taxon>
        <taxon>Metazoa</taxon>
        <taxon>Spiralia</taxon>
        <taxon>Lophotrochozoa</taxon>
        <taxon>Mollusca</taxon>
        <taxon>Gastropoda</taxon>
        <taxon>Heterobranchia</taxon>
        <taxon>Euthyneura</taxon>
        <taxon>Panpulmonata</taxon>
        <taxon>Sacoglossa</taxon>
        <taxon>Placobranchoidea</taxon>
        <taxon>Plakobranchidae</taxon>
        <taxon>Elysia</taxon>
    </lineage>
</organism>
<evidence type="ECO:0000313" key="3">
    <source>
        <dbReference type="Proteomes" id="UP000762676"/>
    </source>
</evidence>
<feature type="compositionally biased region" description="Polar residues" evidence="1">
    <location>
        <begin position="1"/>
        <end position="12"/>
    </location>
</feature>
<sequence>MTSRASPANQQAGPGCEDGIEADTPAYRRSAANETSLAVEALYYVVLRRHQTRSEPACCGNIHVWASILQACIPWTSYSSVGLKWAVLSCGRGHNVKFDTK</sequence>
<feature type="region of interest" description="Disordered" evidence="1">
    <location>
        <begin position="1"/>
        <end position="22"/>
    </location>
</feature>
<evidence type="ECO:0000313" key="2">
    <source>
        <dbReference type="EMBL" id="GFS13141.1"/>
    </source>
</evidence>
<dbReference type="AlphaFoldDB" id="A0AAV4ISH5"/>
<comment type="caution">
    <text evidence="2">The sequence shown here is derived from an EMBL/GenBank/DDBJ whole genome shotgun (WGS) entry which is preliminary data.</text>
</comment>
<keyword evidence="3" id="KW-1185">Reference proteome</keyword>
<protein>
    <submittedName>
        <fullName evidence="2">Uncharacterized protein</fullName>
    </submittedName>
</protein>
<reference evidence="2 3" key="1">
    <citation type="journal article" date="2021" name="Elife">
        <title>Chloroplast acquisition without the gene transfer in kleptoplastic sea slugs, Plakobranchus ocellatus.</title>
        <authorList>
            <person name="Maeda T."/>
            <person name="Takahashi S."/>
            <person name="Yoshida T."/>
            <person name="Shimamura S."/>
            <person name="Takaki Y."/>
            <person name="Nagai Y."/>
            <person name="Toyoda A."/>
            <person name="Suzuki Y."/>
            <person name="Arimoto A."/>
            <person name="Ishii H."/>
            <person name="Satoh N."/>
            <person name="Nishiyama T."/>
            <person name="Hasebe M."/>
            <person name="Maruyama T."/>
            <person name="Minagawa J."/>
            <person name="Obokata J."/>
            <person name="Shigenobu S."/>
        </authorList>
    </citation>
    <scope>NUCLEOTIDE SEQUENCE [LARGE SCALE GENOMIC DNA]</scope>
</reference>
<dbReference type="EMBL" id="BMAT01013445">
    <property type="protein sequence ID" value="GFS13141.1"/>
    <property type="molecule type" value="Genomic_DNA"/>
</dbReference>